<evidence type="ECO:0000313" key="2">
    <source>
        <dbReference type="Proteomes" id="UP000275078"/>
    </source>
</evidence>
<reference evidence="1 2" key="1">
    <citation type="journal article" date="2018" name="Nat. Ecol. Evol.">
        <title>Pezizomycetes genomes reveal the molecular basis of ectomycorrhizal truffle lifestyle.</title>
        <authorList>
            <person name="Murat C."/>
            <person name="Payen T."/>
            <person name="Noel B."/>
            <person name="Kuo A."/>
            <person name="Morin E."/>
            <person name="Chen J."/>
            <person name="Kohler A."/>
            <person name="Krizsan K."/>
            <person name="Balestrini R."/>
            <person name="Da Silva C."/>
            <person name="Montanini B."/>
            <person name="Hainaut M."/>
            <person name="Levati E."/>
            <person name="Barry K.W."/>
            <person name="Belfiori B."/>
            <person name="Cichocki N."/>
            <person name="Clum A."/>
            <person name="Dockter R.B."/>
            <person name="Fauchery L."/>
            <person name="Guy J."/>
            <person name="Iotti M."/>
            <person name="Le Tacon F."/>
            <person name="Lindquist E.A."/>
            <person name="Lipzen A."/>
            <person name="Malagnac F."/>
            <person name="Mello A."/>
            <person name="Molinier V."/>
            <person name="Miyauchi S."/>
            <person name="Poulain J."/>
            <person name="Riccioni C."/>
            <person name="Rubini A."/>
            <person name="Sitrit Y."/>
            <person name="Splivallo R."/>
            <person name="Traeger S."/>
            <person name="Wang M."/>
            <person name="Zifcakova L."/>
            <person name="Wipf D."/>
            <person name="Zambonelli A."/>
            <person name="Paolocci F."/>
            <person name="Nowrousian M."/>
            <person name="Ottonello S."/>
            <person name="Baldrian P."/>
            <person name="Spatafora J.W."/>
            <person name="Henrissat B."/>
            <person name="Nagy L.G."/>
            <person name="Aury J.M."/>
            <person name="Wincker P."/>
            <person name="Grigoriev I.V."/>
            <person name="Bonfante P."/>
            <person name="Martin F.M."/>
        </authorList>
    </citation>
    <scope>NUCLEOTIDE SEQUENCE [LARGE SCALE GENOMIC DNA]</scope>
    <source>
        <strain evidence="1 2">RN42</strain>
    </source>
</reference>
<protein>
    <submittedName>
        <fullName evidence="1">Uncharacterized protein</fullName>
    </submittedName>
</protein>
<sequence length="172" mass="19509">MCFEWRIEYMSCLCVHSEGNLIENCGMKDHHDAMGTHRHVAFKTTTLPGSCENCARTGEPPTARLHHQVEGPRSGLRSIDFPKKNAASQYKEEMQKAYQEAQKIFNERAQQELTSLEPPVKVFEATDFKESAGKPDCVHQYVVTFWRKGVDIGSPFVVKLVICAKEGCDFRV</sequence>
<name>A0A3N4HDP9_ASCIM</name>
<dbReference type="Proteomes" id="UP000275078">
    <property type="component" value="Unassembled WGS sequence"/>
</dbReference>
<dbReference type="AlphaFoldDB" id="A0A3N4HDP9"/>
<organism evidence="1 2">
    <name type="scientific">Ascobolus immersus RN42</name>
    <dbReference type="NCBI Taxonomy" id="1160509"/>
    <lineage>
        <taxon>Eukaryota</taxon>
        <taxon>Fungi</taxon>
        <taxon>Dikarya</taxon>
        <taxon>Ascomycota</taxon>
        <taxon>Pezizomycotina</taxon>
        <taxon>Pezizomycetes</taxon>
        <taxon>Pezizales</taxon>
        <taxon>Ascobolaceae</taxon>
        <taxon>Ascobolus</taxon>
    </lineage>
</organism>
<accession>A0A3N4HDP9</accession>
<proteinExistence type="predicted"/>
<gene>
    <name evidence="1" type="ORF">BJ508DRAFT_315313</name>
</gene>
<evidence type="ECO:0000313" key="1">
    <source>
        <dbReference type="EMBL" id="RPA71757.1"/>
    </source>
</evidence>
<dbReference type="EMBL" id="ML119901">
    <property type="protein sequence ID" value="RPA71757.1"/>
    <property type="molecule type" value="Genomic_DNA"/>
</dbReference>
<keyword evidence="2" id="KW-1185">Reference proteome</keyword>